<evidence type="ECO:0000256" key="1">
    <source>
        <dbReference type="ARBA" id="ARBA00004418"/>
    </source>
</evidence>
<evidence type="ECO:0000256" key="8">
    <source>
        <dbReference type="ARBA" id="ARBA00022927"/>
    </source>
</evidence>
<dbReference type="Proteomes" id="UP001254608">
    <property type="component" value="Unassembled WGS sequence"/>
</dbReference>
<dbReference type="NCBIfam" id="TIGR00547">
    <property type="entry name" value="lolA"/>
    <property type="match status" value="1"/>
</dbReference>
<dbReference type="InterPro" id="IPR018323">
    <property type="entry name" value="OM_lipoprot_carrier_LolA_Pbac"/>
</dbReference>
<comment type="subunit">
    <text evidence="3 10">Monomer.</text>
</comment>
<comment type="function">
    <text evidence="10">Participates in the translocation of lipoproteins from the inner membrane to the outer membrane. Only forms a complex with a lipoprotein if the residue after the N-terminal Cys is not an aspartate (The Asp acts as a targeting signal to indicate that the lipoprotein should stay in the inner membrane).</text>
</comment>
<dbReference type="InterPro" id="IPR004564">
    <property type="entry name" value="OM_lipoprot_carrier_LolA-like"/>
</dbReference>
<reference evidence="11 12" key="1">
    <citation type="submission" date="2023-09" db="EMBL/GenBank/DDBJ databases">
        <authorList>
            <person name="Rey-Velasco X."/>
        </authorList>
    </citation>
    <scope>NUCLEOTIDE SEQUENCE [LARGE SCALE GENOMIC DNA]</scope>
    <source>
        <strain evidence="11 12">W345</strain>
    </source>
</reference>
<evidence type="ECO:0000256" key="5">
    <source>
        <dbReference type="ARBA" id="ARBA00022448"/>
    </source>
</evidence>
<proteinExistence type="inferred from homology"/>
<dbReference type="Pfam" id="PF03548">
    <property type="entry name" value="LolA"/>
    <property type="match status" value="1"/>
</dbReference>
<dbReference type="PANTHER" id="PTHR35869:SF1">
    <property type="entry name" value="OUTER-MEMBRANE LIPOPROTEIN CARRIER PROTEIN"/>
    <property type="match status" value="1"/>
</dbReference>
<evidence type="ECO:0000256" key="7">
    <source>
        <dbReference type="ARBA" id="ARBA00022764"/>
    </source>
</evidence>
<dbReference type="PANTHER" id="PTHR35869">
    <property type="entry name" value="OUTER-MEMBRANE LIPOPROTEIN CARRIER PROTEIN"/>
    <property type="match status" value="1"/>
</dbReference>
<feature type="signal peptide" evidence="10">
    <location>
        <begin position="1"/>
        <end position="24"/>
    </location>
</feature>
<feature type="chain" id="PRO_5044926471" description="Outer-membrane lipoprotein carrier protein" evidence="10">
    <location>
        <begin position="25"/>
        <end position="210"/>
    </location>
</feature>
<keyword evidence="5 10" id="KW-0813">Transport</keyword>
<evidence type="ECO:0000256" key="4">
    <source>
        <dbReference type="ARBA" id="ARBA00014035"/>
    </source>
</evidence>
<dbReference type="SUPFAM" id="SSF89392">
    <property type="entry name" value="Prokaryotic lipoproteins and lipoprotein localization factors"/>
    <property type="match status" value="1"/>
</dbReference>
<accession>A0ABU2WKC8</accession>
<dbReference type="RefSeq" id="WP_311365724.1">
    <property type="nucleotide sequence ID" value="NZ_JAVRIC010000020.1"/>
</dbReference>
<dbReference type="EMBL" id="JAVRIC010000020">
    <property type="protein sequence ID" value="MDT0498322.1"/>
    <property type="molecule type" value="Genomic_DNA"/>
</dbReference>
<comment type="caution">
    <text evidence="11">The sequence shown here is derived from an EMBL/GenBank/DDBJ whole genome shotgun (WGS) entry which is preliminary data.</text>
</comment>
<keyword evidence="11" id="KW-0449">Lipoprotein</keyword>
<comment type="subcellular location">
    <subcellularLocation>
        <location evidence="1 10">Periplasm</location>
    </subcellularLocation>
</comment>
<evidence type="ECO:0000313" key="12">
    <source>
        <dbReference type="Proteomes" id="UP001254608"/>
    </source>
</evidence>
<keyword evidence="8 10" id="KW-0653">Protein transport</keyword>
<evidence type="ECO:0000256" key="2">
    <source>
        <dbReference type="ARBA" id="ARBA00007615"/>
    </source>
</evidence>
<sequence precursor="true">MNRKLLSTLGVLLSLMFGAAPVHASEAESALRSFVEDVRTFSANYEQVQTDDSGEVLQRSSGSMALSRPGKFRWTYDTPYEQLMVCDGESIWVYDPDLAQVTRRPAEAALSGTPAALLAQRASLSDSFTIEDGGRSDGLQNVRLLPTQTDSDFKSIELWLRKGAPVRMRFHDQLGGQTDVRFTDLSVNQTIDAAQFQFTPPADAELVDAG</sequence>
<dbReference type="HAMAP" id="MF_00240">
    <property type="entry name" value="LolA"/>
    <property type="match status" value="1"/>
</dbReference>
<keyword evidence="7 10" id="KW-0574">Periplasm</keyword>
<name>A0ABU2WKC8_9GAMM</name>
<evidence type="ECO:0000313" key="11">
    <source>
        <dbReference type="EMBL" id="MDT0498322.1"/>
    </source>
</evidence>
<comment type="similarity">
    <text evidence="2 10">Belongs to the LolA family.</text>
</comment>
<evidence type="ECO:0000256" key="10">
    <source>
        <dbReference type="HAMAP-Rule" id="MF_00240"/>
    </source>
</evidence>
<dbReference type="Gene3D" id="2.50.20.10">
    <property type="entry name" value="Lipoprotein localisation LolA/LolB/LppX"/>
    <property type="match status" value="1"/>
</dbReference>
<keyword evidence="9 10" id="KW-0143">Chaperone</keyword>
<protein>
    <recommendedName>
        <fullName evidence="4 10">Outer-membrane lipoprotein carrier protein</fullName>
    </recommendedName>
</protein>
<keyword evidence="12" id="KW-1185">Reference proteome</keyword>
<evidence type="ECO:0000256" key="6">
    <source>
        <dbReference type="ARBA" id="ARBA00022729"/>
    </source>
</evidence>
<evidence type="ECO:0000256" key="9">
    <source>
        <dbReference type="ARBA" id="ARBA00023186"/>
    </source>
</evidence>
<organism evidence="11 12">
    <name type="scientific">Banduia mediterranea</name>
    <dbReference type="NCBI Taxonomy" id="3075609"/>
    <lineage>
        <taxon>Bacteria</taxon>
        <taxon>Pseudomonadati</taxon>
        <taxon>Pseudomonadota</taxon>
        <taxon>Gammaproteobacteria</taxon>
        <taxon>Nevskiales</taxon>
        <taxon>Algiphilaceae</taxon>
        <taxon>Banduia</taxon>
    </lineage>
</organism>
<gene>
    <name evidence="10 11" type="primary">lolA</name>
    <name evidence="11" type="ORF">RM530_13240</name>
</gene>
<dbReference type="InterPro" id="IPR029046">
    <property type="entry name" value="LolA/LolB/LppX"/>
</dbReference>
<keyword evidence="6 10" id="KW-0732">Signal</keyword>
<dbReference type="CDD" id="cd16325">
    <property type="entry name" value="LolA"/>
    <property type="match status" value="1"/>
</dbReference>
<evidence type="ECO:0000256" key="3">
    <source>
        <dbReference type="ARBA" id="ARBA00011245"/>
    </source>
</evidence>